<sequence length="323" mass="35833">MQPLKILRNPMFWGVNALAIIVVLALTAAAVYVSPPGEKSVVFFTDDAASVRPGEDVRIAGITVGRVKDLSIEPNQVKVRASVDSSAFVGDQSQIQVRMLTVVGGYYVNLVSLGNKPLGNRAIPLERVTMPYNLMRALTDATKITEGVDPKPIRQSLDRIQAGLNGTNVDTLSAVIDAGNALTSTIDRQRGQITTILNLSDEYIDQLSNYRERLQELVSKLSILEQTLVLYGKGFAGALSGMGDIGDAFLEPFGKFWVNHREEFIEKVREWQDRFRRWANDNSRIIPRLRRIRDKIERVLDAQNARPELLATDLCIPMPGSPC</sequence>
<dbReference type="PANTHER" id="PTHR33371:SF18">
    <property type="entry name" value="MCE-FAMILY PROTEIN MCE3C"/>
    <property type="match status" value="1"/>
</dbReference>
<feature type="domain" description="Mce/MlaD" evidence="3">
    <location>
        <begin position="39"/>
        <end position="111"/>
    </location>
</feature>
<dbReference type="GO" id="GO:0005576">
    <property type="term" value="C:extracellular region"/>
    <property type="evidence" value="ECO:0007669"/>
    <property type="project" value="TreeGrafter"/>
</dbReference>
<proteinExistence type="predicted"/>
<protein>
    <submittedName>
        <fullName evidence="4">Putative Mce family protein</fullName>
    </submittedName>
</protein>
<evidence type="ECO:0000313" key="4">
    <source>
        <dbReference type="EMBL" id="ABK65142.1"/>
    </source>
</evidence>
<keyword evidence="1" id="KW-0175">Coiled coil</keyword>
<organism evidence="4 5">
    <name type="scientific">Mycobacterium avium (strain 104)</name>
    <dbReference type="NCBI Taxonomy" id="243243"/>
    <lineage>
        <taxon>Bacteria</taxon>
        <taxon>Bacillati</taxon>
        <taxon>Actinomycetota</taxon>
        <taxon>Actinomycetes</taxon>
        <taxon>Mycobacteriales</taxon>
        <taxon>Mycobacteriaceae</taxon>
        <taxon>Mycobacterium</taxon>
        <taxon>Mycobacterium avium complex (MAC)</taxon>
    </lineage>
</organism>
<evidence type="ECO:0000259" key="3">
    <source>
        <dbReference type="Pfam" id="PF02470"/>
    </source>
</evidence>
<dbReference type="KEGG" id="mav:MAV_5050"/>
<reference evidence="4 5" key="1">
    <citation type="submission" date="2006-10" db="EMBL/GenBank/DDBJ databases">
        <authorList>
            <person name="Fleischmann R.D."/>
            <person name="Dodson R.J."/>
            <person name="Haft D.H."/>
            <person name="Merkel J.S."/>
            <person name="Nelson W.C."/>
            <person name="Fraser C.M."/>
        </authorList>
    </citation>
    <scope>NUCLEOTIDE SEQUENCE [LARGE SCALE GENOMIC DNA]</scope>
    <source>
        <strain evidence="4 5">104</strain>
    </source>
</reference>
<dbReference type="InterPro" id="IPR052336">
    <property type="entry name" value="MlaD_Phospholipid_Transporter"/>
</dbReference>
<keyword evidence="2" id="KW-1133">Transmembrane helix</keyword>
<dbReference type="PANTHER" id="PTHR33371">
    <property type="entry name" value="INTERMEMBRANE PHOSPHOLIPID TRANSPORT SYSTEM BINDING PROTEIN MLAD-RELATED"/>
    <property type="match status" value="1"/>
</dbReference>
<dbReference type="AlphaFoldDB" id="A0A0H2ZRZ2"/>
<accession>A0A0H2ZRZ2</accession>
<evidence type="ECO:0000313" key="5">
    <source>
        <dbReference type="Proteomes" id="UP000001574"/>
    </source>
</evidence>
<name>A0A0H2ZRZ2_MYCA1</name>
<evidence type="ECO:0000256" key="2">
    <source>
        <dbReference type="SAM" id="Phobius"/>
    </source>
</evidence>
<feature type="coiled-coil region" evidence="1">
    <location>
        <begin position="200"/>
        <end position="227"/>
    </location>
</feature>
<dbReference type="EMBL" id="CP000479">
    <property type="protein sequence ID" value="ABK65142.1"/>
    <property type="molecule type" value="Genomic_DNA"/>
</dbReference>
<feature type="transmembrane region" description="Helical" evidence="2">
    <location>
        <begin position="12"/>
        <end position="33"/>
    </location>
</feature>
<dbReference type="Proteomes" id="UP000001574">
    <property type="component" value="Chromosome"/>
</dbReference>
<dbReference type="InterPro" id="IPR003399">
    <property type="entry name" value="Mce/MlaD"/>
</dbReference>
<dbReference type="Pfam" id="PF02470">
    <property type="entry name" value="MlaD"/>
    <property type="match status" value="1"/>
</dbReference>
<keyword evidence="2" id="KW-0812">Transmembrane</keyword>
<evidence type="ECO:0000256" key="1">
    <source>
        <dbReference type="SAM" id="Coils"/>
    </source>
</evidence>
<dbReference type="HOGENOM" id="CLU_026704_0_0_11"/>
<gene>
    <name evidence="4" type="ordered locus">MAV_5050</name>
</gene>
<keyword evidence="2" id="KW-0472">Membrane</keyword>